<protein>
    <submittedName>
        <fullName evidence="2">Uncharacterized protein</fullName>
    </submittedName>
</protein>
<dbReference type="Proteomes" id="UP000401717">
    <property type="component" value="Unassembled WGS sequence"/>
</dbReference>
<dbReference type="Proteomes" id="UP001055303">
    <property type="component" value="Unassembled WGS sequence"/>
</dbReference>
<reference evidence="1" key="3">
    <citation type="submission" date="2021-08" db="EMBL/GenBank/DDBJ databases">
        <authorList>
            <person name="Tani A."/>
            <person name="Ola A."/>
            <person name="Ogura Y."/>
            <person name="Katsura K."/>
            <person name="Hayashi T."/>
        </authorList>
    </citation>
    <scope>NUCLEOTIDE SEQUENCE</scope>
    <source>
        <strain evidence="1">DSM 22415</strain>
    </source>
</reference>
<evidence type="ECO:0000313" key="1">
    <source>
        <dbReference type="EMBL" id="GJD59842.1"/>
    </source>
</evidence>
<name>A0A564G997_9HYPH</name>
<accession>A0A564G997</accession>
<dbReference type="EMBL" id="BPQI01000265">
    <property type="protein sequence ID" value="GJD59842.1"/>
    <property type="molecule type" value="Genomic_DNA"/>
</dbReference>
<dbReference type="EMBL" id="CABFVH010000099">
    <property type="protein sequence ID" value="VUF16121.1"/>
    <property type="molecule type" value="Genomic_DNA"/>
</dbReference>
<organism evidence="2 3">
    <name type="scientific">Methylobacterium dankookense</name>
    <dbReference type="NCBI Taxonomy" id="560405"/>
    <lineage>
        <taxon>Bacteria</taxon>
        <taxon>Pseudomonadati</taxon>
        <taxon>Pseudomonadota</taxon>
        <taxon>Alphaproteobacteria</taxon>
        <taxon>Hyphomicrobiales</taxon>
        <taxon>Methylobacteriaceae</taxon>
        <taxon>Methylobacterium</taxon>
    </lineage>
</organism>
<reference evidence="2 3" key="1">
    <citation type="submission" date="2019-06" db="EMBL/GenBank/DDBJ databases">
        <authorList>
            <person name="Rodrigo-Torres L."/>
            <person name="Arahal R. D."/>
            <person name="Lucena T."/>
        </authorList>
    </citation>
    <scope>NUCLEOTIDE SEQUENCE [LARGE SCALE GENOMIC DNA]</scope>
    <source>
        <strain evidence="2 3">SW08-7</strain>
    </source>
</reference>
<dbReference type="AlphaFoldDB" id="A0A564G997"/>
<keyword evidence="4" id="KW-1185">Reference proteome</keyword>
<sequence length="32" mass="3289">MWCCGTAVAFVGGVVALAKNGIDFFSLIRGGK</sequence>
<proteinExistence type="predicted"/>
<gene>
    <name evidence="1" type="ORF">IFDJLNFL_5773</name>
    <name evidence="2" type="ORF">MTDSW087_05878</name>
</gene>
<reference evidence="1" key="2">
    <citation type="journal article" date="2021" name="Front. Microbiol.">
        <title>Comprehensive Comparative Genomics and Phenotyping of Methylobacterium Species.</title>
        <authorList>
            <person name="Alessa O."/>
            <person name="Ogura Y."/>
            <person name="Fujitani Y."/>
            <person name="Takami H."/>
            <person name="Hayashi T."/>
            <person name="Sahin N."/>
            <person name="Tani A."/>
        </authorList>
    </citation>
    <scope>NUCLEOTIDE SEQUENCE</scope>
    <source>
        <strain evidence="1">DSM 22415</strain>
    </source>
</reference>
<evidence type="ECO:0000313" key="3">
    <source>
        <dbReference type="Proteomes" id="UP000401717"/>
    </source>
</evidence>
<evidence type="ECO:0000313" key="4">
    <source>
        <dbReference type="Proteomes" id="UP001055303"/>
    </source>
</evidence>
<evidence type="ECO:0000313" key="2">
    <source>
        <dbReference type="EMBL" id="VUF16121.1"/>
    </source>
</evidence>